<feature type="signal peptide" evidence="2">
    <location>
        <begin position="1"/>
        <end position="20"/>
    </location>
</feature>
<keyword evidence="1 2" id="KW-0732">Signal</keyword>
<keyword evidence="4" id="KW-1185">Reference proteome</keyword>
<evidence type="ECO:0000256" key="1">
    <source>
        <dbReference type="ARBA" id="ARBA00022729"/>
    </source>
</evidence>
<sequence length="225" mass="24789">MKKQIVAMTLASLFAGGAIASEFTGGLEIDHKFDAGADAEGNKGTVKDDGLKIFAGYNGFGLSAKRNTAGENEFNANYTHDLETFWLKGEVEGVVRTKGSNDVIKAGLTAGTSFDDYLDVSIRYRKDQEVNKKNVTAEKSNVDRFDFFVGSQVTERVYFGAKVVNQTERNSTLASQNNGKNWNNYELRASFTSFEAWTPFVEIGNEQTGLNKRDSYAKFGAVFAF</sequence>
<evidence type="ECO:0000256" key="2">
    <source>
        <dbReference type="SAM" id="SignalP"/>
    </source>
</evidence>
<proteinExistence type="predicted"/>
<accession>A0A9X2AW75</accession>
<comment type="caution">
    <text evidence="3">The sequence shown here is derived from an EMBL/GenBank/DDBJ whole genome shotgun (WGS) entry which is preliminary data.</text>
</comment>
<dbReference type="Gene3D" id="2.40.160.40">
    <property type="entry name" value="monomeric porin ompg"/>
    <property type="match status" value="1"/>
</dbReference>
<dbReference type="InterPro" id="IPR009331">
    <property type="entry name" value="Oligogalacturonate-sp_porin"/>
</dbReference>
<gene>
    <name evidence="3" type="ORF">LNL84_08795</name>
</gene>
<protein>
    <recommendedName>
        <fullName evidence="5">Porin</fullName>
    </recommendedName>
</protein>
<dbReference type="InterPro" id="IPR053713">
    <property type="entry name" value="Bact_OM_Channel_sf"/>
</dbReference>
<feature type="chain" id="PRO_5040798818" description="Porin" evidence="2">
    <location>
        <begin position="21"/>
        <end position="225"/>
    </location>
</feature>
<name>A0A9X2AW75_9VIBR</name>
<organism evidence="3 4">
    <name type="scientific">Vibrio gelatinilyticus</name>
    <dbReference type="NCBI Taxonomy" id="2893468"/>
    <lineage>
        <taxon>Bacteria</taxon>
        <taxon>Pseudomonadati</taxon>
        <taxon>Pseudomonadota</taxon>
        <taxon>Gammaproteobacteria</taxon>
        <taxon>Vibrionales</taxon>
        <taxon>Vibrionaceae</taxon>
        <taxon>Vibrio</taxon>
    </lineage>
</organism>
<evidence type="ECO:0008006" key="5">
    <source>
        <dbReference type="Google" id="ProtNLM"/>
    </source>
</evidence>
<dbReference type="Proteomes" id="UP001139488">
    <property type="component" value="Unassembled WGS sequence"/>
</dbReference>
<evidence type="ECO:0000313" key="3">
    <source>
        <dbReference type="EMBL" id="MCJ2376931.1"/>
    </source>
</evidence>
<dbReference type="Pfam" id="PF06178">
    <property type="entry name" value="KdgM"/>
    <property type="match status" value="1"/>
</dbReference>
<dbReference type="RefSeq" id="WP_244356850.1">
    <property type="nucleotide sequence ID" value="NZ_JAJNNZ010000005.1"/>
</dbReference>
<dbReference type="AlphaFoldDB" id="A0A9X2AW75"/>
<evidence type="ECO:0000313" key="4">
    <source>
        <dbReference type="Proteomes" id="UP001139488"/>
    </source>
</evidence>
<dbReference type="EMBL" id="JAJNNZ010000005">
    <property type="protein sequence ID" value="MCJ2376931.1"/>
    <property type="molecule type" value="Genomic_DNA"/>
</dbReference>
<reference evidence="3" key="1">
    <citation type="submission" date="2021-11" db="EMBL/GenBank/DDBJ databases">
        <title>Vibrio ZSDE26 sp. nov. and Vibrio ZSDZ34 sp. nov., isolated from coastal seawater in Qingdao.</title>
        <authorList>
            <person name="Zhang P."/>
        </authorList>
    </citation>
    <scope>NUCLEOTIDE SEQUENCE</scope>
    <source>
        <strain evidence="3">ZSDZ34</strain>
    </source>
</reference>